<dbReference type="EMBL" id="BJXR01000025">
    <property type="protein sequence ID" value="GEN07491.1"/>
    <property type="molecule type" value="Genomic_DNA"/>
</dbReference>
<dbReference type="EMBL" id="FOIB01000001">
    <property type="protein sequence ID" value="SES89081.1"/>
    <property type="molecule type" value="Genomic_DNA"/>
</dbReference>
<evidence type="ECO:0000313" key="4">
    <source>
        <dbReference type="Proteomes" id="UP000321514"/>
    </source>
</evidence>
<reference evidence="1 4" key="2">
    <citation type="submission" date="2019-07" db="EMBL/GenBank/DDBJ databases">
        <title>Whole genome shotgun sequence of Myxococcus fulvus NBRC 100333.</title>
        <authorList>
            <person name="Hosoyama A."/>
            <person name="Uohara A."/>
            <person name="Ohji S."/>
            <person name="Ichikawa N."/>
        </authorList>
    </citation>
    <scope>NUCLEOTIDE SEQUENCE [LARGE SCALE GENOMIC DNA]</scope>
    <source>
        <strain evidence="1 4">NBRC 100333</strain>
    </source>
</reference>
<sequence>MSRDDMANTPGLDLDSMLLALNPFIDSQEEGSKEQEALKLAQAALLYIRDSAKEAEFARYYTQFSDTSFTVEVSQDFESRAEADQWLASGKARDSERVRIAGKGYMVVEAQGRLLFMVAPLPEELKTDEAE</sequence>
<evidence type="ECO:0000313" key="2">
    <source>
        <dbReference type="EMBL" id="SES89081.1"/>
    </source>
</evidence>
<name>A0A511SZZ7_MYXFU</name>
<protein>
    <submittedName>
        <fullName evidence="1">Uncharacterized protein</fullName>
    </submittedName>
</protein>
<dbReference type="AlphaFoldDB" id="A0A511SZZ7"/>
<evidence type="ECO:0000313" key="3">
    <source>
        <dbReference type="Proteomes" id="UP000183760"/>
    </source>
</evidence>
<dbReference type="Proteomes" id="UP000321514">
    <property type="component" value="Unassembled WGS sequence"/>
</dbReference>
<dbReference type="Proteomes" id="UP000183760">
    <property type="component" value="Unassembled WGS sequence"/>
</dbReference>
<accession>A0A511SZZ7</accession>
<comment type="caution">
    <text evidence="1">The sequence shown here is derived from an EMBL/GenBank/DDBJ whole genome shotgun (WGS) entry which is preliminary data.</text>
</comment>
<reference evidence="2 3" key="1">
    <citation type="submission" date="2016-10" db="EMBL/GenBank/DDBJ databases">
        <authorList>
            <person name="Varghese N."/>
            <person name="Submissions S."/>
        </authorList>
    </citation>
    <scope>NUCLEOTIDE SEQUENCE [LARGE SCALE GENOMIC DNA]</scope>
    <source>
        <strain evidence="2 3">DSM 16525</strain>
    </source>
</reference>
<keyword evidence="3" id="KW-1185">Reference proteome</keyword>
<organism evidence="1 4">
    <name type="scientific">Myxococcus fulvus</name>
    <dbReference type="NCBI Taxonomy" id="33"/>
    <lineage>
        <taxon>Bacteria</taxon>
        <taxon>Pseudomonadati</taxon>
        <taxon>Myxococcota</taxon>
        <taxon>Myxococcia</taxon>
        <taxon>Myxococcales</taxon>
        <taxon>Cystobacterineae</taxon>
        <taxon>Myxococcaceae</taxon>
        <taxon>Myxococcus</taxon>
    </lineage>
</organism>
<proteinExistence type="predicted"/>
<evidence type="ECO:0000313" key="1">
    <source>
        <dbReference type="EMBL" id="GEN07491.1"/>
    </source>
</evidence>
<gene>
    <name evidence="1" type="ORF">MFU01_25280</name>
    <name evidence="2" type="ORF">SAMN05443572_101492</name>
</gene>